<keyword evidence="4" id="KW-0217">Developmental protein</keyword>
<dbReference type="GO" id="GO:0005524">
    <property type="term" value="F:ATP binding"/>
    <property type="evidence" value="ECO:0007669"/>
    <property type="project" value="UniProtKB-KW"/>
</dbReference>
<dbReference type="SMART" id="SM00487">
    <property type="entry name" value="DEXDc"/>
    <property type="match status" value="1"/>
</dbReference>
<dbReference type="InterPro" id="IPR027417">
    <property type="entry name" value="P-loop_NTPase"/>
</dbReference>
<evidence type="ECO:0000259" key="15">
    <source>
        <dbReference type="PROSITE" id="PS51194"/>
    </source>
</evidence>
<dbReference type="EC" id="3.6.4.12" evidence="3"/>
<comment type="catalytic activity">
    <reaction evidence="12">
        <text>ATP + H2O = ADP + phosphate + H(+)</text>
        <dbReference type="Rhea" id="RHEA:13065"/>
        <dbReference type="ChEBI" id="CHEBI:15377"/>
        <dbReference type="ChEBI" id="CHEBI:15378"/>
        <dbReference type="ChEBI" id="CHEBI:30616"/>
        <dbReference type="ChEBI" id="CHEBI:43474"/>
        <dbReference type="ChEBI" id="CHEBI:456216"/>
        <dbReference type="EC" id="3.6.4.12"/>
    </reaction>
</comment>
<dbReference type="GO" id="GO:0005634">
    <property type="term" value="C:nucleus"/>
    <property type="evidence" value="ECO:0007669"/>
    <property type="project" value="UniProtKB-SubCell"/>
</dbReference>
<dbReference type="CDD" id="cd18793">
    <property type="entry name" value="SF2_C_SNF"/>
    <property type="match status" value="1"/>
</dbReference>
<evidence type="ECO:0000256" key="11">
    <source>
        <dbReference type="ARBA" id="ARBA00023242"/>
    </source>
</evidence>
<dbReference type="PANTHER" id="PTHR10799">
    <property type="entry name" value="SNF2/RAD54 HELICASE FAMILY"/>
    <property type="match status" value="1"/>
</dbReference>
<keyword evidence="7" id="KW-0378">Hydrolase</keyword>
<name>A0AA41S7B3_PAPNU</name>
<dbReference type="InterPro" id="IPR001650">
    <property type="entry name" value="Helicase_C-like"/>
</dbReference>
<dbReference type="GO" id="GO:0042393">
    <property type="term" value="F:histone binding"/>
    <property type="evidence" value="ECO:0007669"/>
    <property type="project" value="InterPro"/>
</dbReference>
<dbReference type="FunFam" id="3.40.50.300:FF:000755">
    <property type="entry name" value="Probable ATP-dependent DNA helicase CHR12"/>
    <property type="match status" value="1"/>
</dbReference>
<dbReference type="GO" id="GO:0006325">
    <property type="term" value="P:chromatin organization"/>
    <property type="evidence" value="ECO:0007669"/>
    <property type="project" value="UniProtKB-KW"/>
</dbReference>
<proteinExistence type="inferred from homology"/>
<evidence type="ECO:0000256" key="3">
    <source>
        <dbReference type="ARBA" id="ARBA00012551"/>
    </source>
</evidence>
<dbReference type="InterPro" id="IPR038718">
    <property type="entry name" value="SNF2-like_sf"/>
</dbReference>
<dbReference type="SMART" id="SM00490">
    <property type="entry name" value="HELICc"/>
    <property type="match status" value="1"/>
</dbReference>
<evidence type="ECO:0000313" key="16">
    <source>
        <dbReference type="EMBL" id="MCL7031231.1"/>
    </source>
</evidence>
<feature type="compositionally biased region" description="Basic and acidic residues" evidence="13">
    <location>
        <begin position="1081"/>
        <end position="1092"/>
    </location>
</feature>
<feature type="region of interest" description="Disordered" evidence="13">
    <location>
        <begin position="992"/>
        <end position="1036"/>
    </location>
</feature>
<comment type="similarity">
    <text evidence="2">Belongs to the helicase family.</text>
</comment>
<protein>
    <recommendedName>
        <fullName evidence="3">DNA helicase</fullName>
        <ecNumber evidence="3">3.6.4.12</ecNumber>
    </recommendedName>
</protein>
<keyword evidence="5" id="KW-0341">Growth regulation</keyword>
<evidence type="ECO:0000256" key="5">
    <source>
        <dbReference type="ARBA" id="ARBA00022604"/>
    </source>
</evidence>
<dbReference type="GO" id="GO:0003678">
    <property type="term" value="F:DNA helicase activity"/>
    <property type="evidence" value="ECO:0007669"/>
    <property type="project" value="UniProtKB-EC"/>
</dbReference>
<evidence type="ECO:0000256" key="13">
    <source>
        <dbReference type="SAM" id="MobiDB-lite"/>
    </source>
</evidence>
<dbReference type="SUPFAM" id="SSF52540">
    <property type="entry name" value="P-loop containing nucleoside triphosphate hydrolases"/>
    <property type="match status" value="2"/>
</dbReference>
<dbReference type="InterPro" id="IPR014001">
    <property type="entry name" value="Helicase_ATP-bd"/>
</dbReference>
<evidence type="ECO:0000313" key="17">
    <source>
        <dbReference type="Proteomes" id="UP001177140"/>
    </source>
</evidence>
<dbReference type="Proteomes" id="UP001177140">
    <property type="component" value="Unassembled WGS sequence"/>
</dbReference>
<evidence type="ECO:0000256" key="4">
    <source>
        <dbReference type="ARBA" id="ARBA00022473"/>
    </source>
</evidence>
<dbReference type="Pfam" id="PF00176">
    <property type="entry name" value="SNF2-rel_dom"/>
    <property type="match status" value="1"/>
</dbReference>
<gene>
    <name evidence="16" type="ORF">MKW94_000429</name>
</gene>
<feature type="domain" description="Helicase ATP-binding" evidence="14">
    <location>
        <begin position="409"/>
        <end position="574"/>
    </location>
</feature>
<dbReference type="Pfam" id="PF00271">
    <property type="entry name" value="Helicase_C"/>
    <property type="match status" value="1"/>
</dbReference>
<dbReference type="InterPro" id="IPR049730">
    <property type="entry name" value="SNF2/RAD54-like_C"/>
</dbReference>
<keyword evidence="6" id="KW-0547">Nucleotide-binding</keyword>
<evidence type="ECO:0000256" key="7">
    <source>
        <dbReference type="ARBA" id="ARBA00022801"/>
    </source>
</evidence>
<keyword evidence="17" id="KW-1185">Reference proteome</keyword>
<keyword evidence="11" id="KW-0539">Nucleus</keyword>
<accession>A0AA41S7B3</accession>
<reference evidence="16" key="1">
    <citation type="submission" date="2022-03" db="EMBL/GenBank/DDBJ databases">
        <title>A functionally conserved STORR gene fusion in Papaver species that diverged 16.8 million years ago.</title>
        <authorList>
            <person name="Catania T."/>
        </authorList>
    </citation>
    <scope>NUCLEOTIDE SEQUENCE</scope>
    <source>
        <strain evidence="16">S-191538</strain>
    </source>
</reference>
<dbReference type="AlphaFoldDB" id="A0AA41S7B3"/>
<evidence type="ECO:0000259" key="14">
    <source>
        <dbReference type="PROSITE" id="PS51192"/>
    </source>
</evidence>
<dbReference type="Gene3D" id="3.40.50.10810">
    <property type="entry name" value="Tandem AAA-ATPase domain"/>
    <property type="match status" value="1"/>
</dbReference>
<dbReference type="Pfam" id="PF14619">
    <property type="entry name" value="SnAC"/>
    <property type="match status" value="1"/>
</dbReference>
<dbReference type="GO" id="GO:0016787">
    <property type="term" value="F:hydrolase activity"/>
    <property type="evidence" value="ECO:0007669"/>
    <property type="project" value="UniProtKB-KW"/>
</dbReference>
<comment type="caution">
    <text evidence="16">The sequence shown here is derived from an EMBL/GenBank/DDBJ whole genome shotgun (WGS) entry which is preliminary data.</text>
</comment>
<dbReference type="Gene3D" id="3.40.50.300">
    <property type="entry name" value="P-loop containing nucleotide triphosphate hydrolases"/>
    <property type="match status" value="1"/>
</dbReference>
<evidence type="ECO:0000256" key="12">
    <source>
        <dbReference type="ARBA" id="ARBA00047995"/>
    </source>
</evidence>
<dbReference type="PROSITE" id="PS51192">
    <property type="entry name" value="HELICASE_ATP_BIND_1"/>
    <property type="match status" value="1"/>
</dbReference>
<comment type="subcellular location">
    <subcellularLocation>
        <location evidence="1">Nucleus</location>
    </subcellularLocation>
</comment>
<sequence>MVLAHRQNHEDVISQCIQKTKTLICALNLVSRNLPLPRDIFDIVNSIYSPENDDGVSGDNLVQEIVKDGLQKEKDAGNPSPQENGILSGGDLIAEFEDALVKQRPNCTSGSGLRKSAEVRLKSNIQHRLSQLEELPSSRGEELQMKCLLELYGLKLADLQIKVRSDVSSEYWLGEICAYPDKQLFDWGLMRLPSPGMYGIGDAFAMEADDRQRKKRDAESVSRLEEVEKSRIEIRKRKFSTEVRNASREFQSQAQAVLKCRKQRNDHGWHAKRRSLATRQEKNRLQALKNNDHETYEKFVKESKNERLTMLLGKTNDLLVQLGVAVQKQKDAELDGIEGDSLADHLVLKEDKDLPDDSDPSVQSSDLLAGQRQYNSVIHSIEESVTEQPSTLEGGELRPYQVEGLQWMVSLFNNSLNGILADEMGLGKTIQTIALIAYLAEKKNVAGPHLIIAPKAVLPNWVNEFKTWAPRIVAILYDGKMDERKAMRQKYLREGKFSVMITHYDLIMKDDIYLNKIHWHYMIVDEGHRLKNHESKLAKTVKGYHIKRRLLLTGTPIQNSLQELWALLNFLLPTIFNSVLNFEEWFNAPFADKSDVTLTNEEQLLVINRLHQVIRPFILRRKKVEVEKFLPKKTQVILKCDLSAWQKVYYQQVTELGRVGQDTESGRSKSLQNLSMQLRKCCNHPYLFVEDYNIWQQEEIVRASGKFELLDRLLPKLQKAGHRVLLFSQMTRLIDILEIYLQLHNFKYLRLDGSTKTEDRGTLLKQFNAPDSPIFMFLLSTRAGGLGLNLQTADTVIMFDSDWNPQMDQQAEDRAHRIGQKKEVRVFVLVSVGSVEEVILERAKQKMGIDAKVIQAGLFNTTSTAEDRKEMLKEIMRRGTNSLGVDIPSEREINRLAARSDDEYRMFELMDEERRQRESYRSRLMENHEVPEWVLSVARAEKAKEPEPDSGFFTGKRKRKEIVYSDSLSDLQWMEAVENGEDLTKLTARSKKKETLAPEASEFSSENARGYRVLSESRNEVESVVSDESSEAYTEQAPKRLKIVPLRFTSPVSESGSALRGDGLRKTYKRKRSTAILSDAQGKRTPDGRGSR</sequence>
<evidence type="ECO:0000256" key="9">
    <source>
        <dbReference type="ARBA" id="ARBA00022840"/>
    </source>
</evidence>
<dbReference type="SMART" id="SM01314">
    <property type="entry name" value="SnAC"/>
    <property type="match status" value="1"/>
</dbReference>
<keyword evidence="9" id="KW-0067">ATP-binding</keyword>
<evidence type="ECO:0000256" key="1">
    <source>
        <dbReference type="ARBA" id="ARBA00004123"/>
    </source>
</evidence>
<keyword evidence="10" id="KW-0156">Chromatin regulator</keyword>
<evidence type="ECO:0000256" key="2">
    <source>
        <dbReference type="ARBA" id="ARBA00008708"/>
    </source>
</evidence>
<evidence type="ECO:0000256" key="6">
    <source>
        <dbReference type="ARBA" id="ARBA00022741"/>
    </source>
</evidence>
<dbReference type="InterPro" id="IPR029295">
    <property type="entry name" value="SnAC"/>
</dbReference>
<feature type="domain" description="Helicase C-terminal" evidence="15">
    <location>
        <begin position="709"/>
        <end position="876"/>
    </location>
</feature>
<keyword evidence="8" id="KW-0347">Helicase</keyword>
<organism evidence="16 17">
    <name type="scientific">Papaver nudicaule</name>
    <name type="common">Iceland poppy</name>
    <dbReference type="NCBI Taxonomy" id="74823"/>
    <lineage>
        <taxon>Eukaryota</taxon>
        <taxon>Viridiplantae</taxon>
        <taxon>Streptophyta</taxon>
        <taxon>Embryophyta</taxon>
        <taxon>Tracheophyta</taxon>
        <taxon>Spermatophyta</taxon>
        <taxon>Magnoliopsida</taxon>
        <taxon>Ranunculales</taxon>
        <taxon>Papaveraceae</taxon>
        <taxon>Papaveroideae</taxon>
        <taxon>Papaver</taxon>
    </lineage>
</organism>
<dbReference type="InterPro" id="IPR000330">
    <property type="entry name" value="SNF2_N"/>
</dbReference>
<dbReference type="FunFam" id="3.40.50.10810:FF:000016">
    <property type="entry name" value="Chromatin structure-remodeling complex protein SYD"/>
    <property type="match status" value="1"/>
</dbReference>
<dbReference type="EMBL" id="JAJJMA010110125">
    <property type="protein sequence ID" value="MCL7031231.1"/>
    <property type="molecule type" value="Genomic_DNA"/>
</dbReference>
<dbReference type="PROSITE" id="PS51194">
    <property type="entry name" value="HELICASE_CTER"/>
    <property type="match status" value="1"/>
</dbReference>
<feature type="region of interest" description="Disordered" evidence="13">
    <location>
        <begin position="1052"/>
        <end position="1092"/>
    </location>
</feature>
<evidence type="ECO:0000256" key="10">
    <source>
        <dbReference type="ARBA" id="ARBA00022853"/>
    </source>
</evidence>
<evidence type="ECO:0000256" key="8">
    <source>
        <dbReference type="ARBA" id="ARBA00022806"/>
    </source>
</evidence>